<name>A0ABY6U2Y1_BIOOC</name>
<dbReference type="Proteomes" id="UP000766486">
    <property type="component" value="Unassembled WGS sequence"/>
</dbReference>
<keyword evidence="2" id="KW-1133">Transmembrane helix</keyword>
<evidence type="ECO:0000313" key="4">
    <source>
        <dbReference type="Proteomes" id="UP000766486"/>
    </source>
</evidence>
<proteinExistence type="predicted"/>
<feature type="transmembrane region" description="Helical" evidence="2">
    <location>
        <begin position="321"/>
        <end position="339"/>
    </location>
</feature>
<evidence type="ECO:0000313" key="3">
    <source>
        <dbReference type="EMBL" id="VUC24614.1"/>
    </source>
</evidence>
<sequence length="340" mass="36895">MPSTNLPPAGIASPTSDRNGCGPDEPLGILLQSLEAAEAGQAGTDGVPSDGARQDTQQAGSIGIDNAAPGVAAEAGWGQSASLQGMDDAYRAIRINPEHVALVSLNKAHLANECRKQVSAAFESGDEEALPQLMNELDDKVSSQRQYLVADVMSECHLTPDVVDLAHKWHVVEGLSHLSYRDHERLAQCFATENIVDEEWADQNGEWKKLKRNPRIDDLARSATMPFKDGDIPSWLVWLFLVEQVRIGPGVIGDRYQTKGLLRVLRTLFILGASIMIGTPIVVLATEAFSKPVNISVLAGSVLVFFLFLVWWLPGQDIDHLLIYLLAYLAVLVNVNVGGN</sequence>
<evidence type="ECO:0000256" key="1">
    <source>
        <dbReference type="SAM" id="MobiDB-lite"/>
    </source>
</evidence>
<organism evidence="3 4">
    <name type="scientific">Bionectria ochroleuca</name>
    <name type="common">Gliocladium roseum</name>
    <dbReference type="NCBI Taxonomy" id="29856"/>
    <lineage>
        <taxon>Eukaryota</taxon>
        <taxon>Fungi</taxon>
        <taxon>Dikarya</taxon>
        <taxon>Ascomycota</taxon>
        <taxon>Pezizomycotina</taxon>
        <taxon>Sordariomycetes</taxon>
        <taxon>Hypocreomycetidae</taxon>
        <taxon>Hypocreales</taxon>
        <taxon>Bionectriaceae</taxon>
        <taxon>Clonostachys</taxon>
    </lineage>
</organism>
<keyword evidence="2" id="KW-0472">Membrane</keyword>
<accession>A0ABY6U2Y1</accession>
<dbReference type="EMBL" id="CABFNS010000722">
    <property type="protein sequence ID" value="VUC24614.1"/>
    <property type="molecule type" value="Genomic_DNA"/>
</dbReference>
<feature type="transmembrane region" description="Helical" evidence="2">
    <location>
        <begin position="295"/>
        <end position="314"/>
    </location>
</feature>
<keyword evidence="2" id="KW-0812">Transmembrane</keyword>
<protein>
    <submittedName>
        <fullName evidence="3">Uncharacterized protein</fullName>
    </submittedName>
</protein>
<gene>
    <name evidence="3" type="ORF">CLO192961_LOCUS147921</name>
</gene>
<feature type="transmembrane region" description="Helical" evidence="2">
    <location>
        <begin position="264"/>
        <end position="283"/>
    </location>
</feature>
<evidence type="ECO:0000256" key="2">
    <source>
        <dbReference type="SAM" id="Phobius"/>
    </source>
</evidence>
<keyword evidence="4" id="KW-1185">Reference proteome</keyword>
<comment type="caution">
    <text evidence="3">The sequence shown here is derived from an EMBL/GenBank/DDBJ whole genome shotgun (WGS) entry which is preliminary data.</text>
</comment>
<reference evidence="3 4" key="1">
    <citation type="submission" date="2019-06" db="EMBL/GenBank/DDBJ databases">
        <authorList>
            <person name="Broberg M."/>
        </authorList>
    </citation>
    <scope>NUCLEOTIDE SEQUENCE [LARGE SCALE GENOMIC DNA]</scope>
</reference>
<feature type="region of interest" description="Disordered" evidence="1">
    <location>
        <begin position="1"/>
        <end position="57"/>
    </location>
</feature>